<proteinExistence type="predicted"/>
<keyword evidence="2" id="KW-1185">Reference proteome</keyword>
<dbReference type="Proteomes" id="UP001148662">
    <property type="component" value="Unassembled WGS sequence"/>
</dbReference>
<organism evidence="1 2">
    <name type="scientific">Phlebia brevispora</name>
    <dbReference type="NCBI Taxonomy" id="194682"/>
    <lineage>
        <taxon>Eukaryota</taxon>
        <taxon>Fungi</taxon>
        <taxon>Dikarya</taxon>
        <taxon>Basidiomycota</taxon>
        <taxon>Agaricomycotina</taxon>
        <taxon>Agaricomycetes</taxon>
        <taxon>Polyporales</taxon>
        <taxon>Meruliaceae</taxon>
        <taxon>Phlebia</taxon>
    </lineage>
</organism>
<sequence length="805" mass="89416">MDTRTRELEDEEEKSARVDGWAGLDKIVREMDERKINDHKEDLDTLLVFAGLFSAVSTACIVESYTYLQEDNSAATVQLLKLHLIFSLVTASIGMLVKQWLREYLGGNFVGPRARLRIHHYREPGLATWKVVEIVAMLPLLLHIALGLFLAGLCIFAYSINEVLGRTCIPLVVGWAFFLLATTVAPIFSQRCPYKTSYFKGAIRVLRRLLYNAASDAERNVHRAFRHARRYAGTASADTLQMDTLDSNRGTDAETDAARCNSGSQDRQLLLSIDAKLLDDDILCTYIFTALRGMDCSSGAIVDFVLRVVAHRLVVDSDRGIPLPADLRSLSRRAWSSMMELLTDTLCRGVLEYPTRLHWMKEAVLLLLSRFSGTSEWRGFATRIGSVIKNFTAQQRTALCDALSSCQCMGNTMESAEMLANEFLRNCVFVLQNACGAADTYSYVQEIIGRRICGSTYTSNFVLSEFWAINEGWSERVSHGNLLTTAQLIADLMNQDLSAVAAEPCQQTRPPWMAEALSFIVAAVSITDAAGHSGTSNLVRDALHKKLGALLANEYLSPALFMSLASSKPKAIGRTFTLDTLYEIHVQESTADIVADNFSKFVAERRSCGNLEDAMRIAYLALRLMKLPLLDSPRKKWKSILLDLKLMLDRRGLYASYVSSAEQDLAGSCLALVHTLNPKESFFPVELVSALRRMANSGAVAARFITIDPSSENAHSAIFRDLTVAELPSGGSGVHSPGVCVRLSSTTLRWNVEAPGRLLEQLIIRPDGHYVQNAYLFRPLSFKLPQQVTRPHHEGVKQCLLMIES</sequence>
<evidence type="ECO:0000313" key="2">
    <source>
        <dbReference type="Proteomes" id="UP001148662"/>
    </source>
</evidence>
<comment type="caution">
    <text evidence="1">The sequence shown here is derived from an EMBL/GenBank/DDBJ whole genome shotgun (WGS) entry which is preliminary data.</text>
</comment>
<protein>
    <submittedName>
        <fullName evidence="1">Uncharacterized protein</fullName>
    </submittedName>
</protein>
<gene>
    <name evidence="1" type="ORF">NM688_g7105</name>
</gene>
<evidence type="ECO:0000313" key="1">
    <source>
        <dbReference type="EMBL" id="KAJ3534642.1"/>
    </source>
</evidence>
<dbReference type="EMBL" id="JANHOG010001592">
    <property type="protein sequence ID" value="KAJ3534642.1"/>
    <property type="molecule type" value="Genomic_DNA"/>
</dbReference>
<accession>A0ACC1S930</accession>
<reference evidence="1" key="1">
    <citation type="submission" date="2022-07" db="EMBL/GenBank/DDBJ databases">
        <title>Genome Sequence of Phlebia brevispora.</title>
        <authorList>
            <person name="Buettner E."/>
        </authorList>
    </citation>
    <scope>NUCLEOTIDE SEQUENCE</scope>
    <source>
        <strain evidence="1">MPL23</strain>
    </source>
</reference>
<name>A0ACC1S930_9APHY</name>